<dbReference type="PANTHER" id="PTHR35561:SF1">
    <property type="entry name" value="RNA 2',3'-CYCLIC PHOSPHODIESTERASE"/>
    <property type="match status" value="1"/>
</dbReference>
<comment type="function">
    <text evidence="2">Hydrolyzes RNA 2',3'-cyclic phosphodiester to an RNA 2'-phosphomonoester.</text>
</comment>
<evidence type="ECO:0000256" key="2">
    <source>
        <dbReference type="HAMAP-Rule" id="MF_01940"/>
    </source>
</evidence>
<dbReference type="EMBL" id="JAFBED010000007">
    <property type="protein sequence ID" value="MBM7621382.1"/>
    <property type="molecule type" value="Genomic_DNA"/>
</dbReference>
<feature type="short sequence motif" description="HXTX 1" evidence="2">
    <location>
        <begin position="44"/>
        <end position="47"/>
    </location>
</feature>
<dbReference type="InterPro" id="IPR009097">
    <property type="entry name" value="Cyclic_Pdiesterase"/>
</dbReference>
<gene>
    <name evidence="4" type="ORF">JOC95_003255</name>
</gene>
<dbReference type="Pfam" id="PF02834">
    <property type="entry name" value="LigT_PEase"/>
    <property type="match status" value="2"/>
</dbReference>
<evidence type="ECO:0000256" key="1">
    <source>
        <dbReference type="ARBA" id="ARBA00022801"/>
    </source>
</evidence>
<dbReference type="GO" id="GO:0016874">
    <property type="term" value="F:ligase activity"/>
    <property type="evidence" value="ECO:0007669"/>
    <property type="project" value="UniProtKB-KW"/>
</dbReference>
<feature type="domain" description="Phosphoesterase HXTX" evidence="3">
    <location>
        <begin position="102"/>
        <end position="173"/>
    </location>
</feature>
<evidence type="ECO:0000259" key="3">
    <source>
        <dbReference type="Pfam" id="PF02834"/>
    </source>
</evidence>
<dbReference type="NCBIfam" id="TIGR02258">
    <property type="entry name" value="2_5_ligase"/>
    <property type="match status" value="1"/>
</dbReference>
<dbReference type="PANTHER" id="PTHR35561">
    <property type="entry name" value="RNA 2',3'-CYCLIC PHOSPHODIESTERASE"/>
    <property type="match status" value="1"/>
</dbReference>
<organism evidence="4 5">
    <name type="scientific">Sutcliffiella tianshenii</name>
    <dbReference type="NCBI Taxonomy" id="1463404"/>
    <lineage>
        <taxon>Bacteria</taxon>
        <taxon>Bacillati</taxon>
        <taxon>Bacillota</taxon>
        <taxon>Bacilli</taxon>
        <taxon>Bacillales</taxon>
        <taxon>Bacillaceae</taxon>
        <taxon>Sutcliffiella</taxon>
    </lineage>
</organism>
<dbReference type="Proteomes" id="UP000737402">
    <property type="component" value="Unassembled WGS sequence"/>
</dbReference>
<evidence type="ECO:0000313" key="4">
    <source>
        <dbReference type="EMBL" id="MBM7621382.1"/>
    </source>
</evidence>
<name>A0ABS2P346_9BACI</name>
<dbReference type="SUPFAM" id="SSF55144">
    <property type="entry name" value="LigT-like"/>
    <property type="match status" value="1"/>
</dbReference>
<accession>A0ABS2P346</accession>
<dbReference type="HAMAP" id="MF_01940">
    <property type="entry name" value="RNA_CPDase"/>
    <property type="match status" value="1"/>
</dbReference>
<dbReference type="EC" id="3.1.4.58" evidence="2"/>
<sequence length="186" mass="21543">MSTQNHFFIAIPLPEYLIEEMSIYLKELKNEFAFTRWVHPEDLHITLAFLGAVNEERMAEIKDSMTAIAQDASGFSLKMSGLGTFGNPQSPRIFWHGVVESAELNLLRDRVYEACEKIGFDLDRRSFHPHITLARKWQGPVFQQNSALSDQARTDTFIVKEFVLYQTHLHKLPKYEKIGIFPLKQE</sequence>
<keyword evidence="4" id="KW-0436">Ligase</keyword>
<comment type="catalytic activity">
    <reaction evidence="2">
        <text>a 3'-end 2',3'-cyclophospho-ribonucleotide-RNA + H2O = a 3'-end 2'-phospho-ribonucleotide-RNA + H(+)</text>
        <dbReference type="Rhea" id="RHEA:11828"/>
        <dbReference type="Rhea" id="RHEA-COMP:10464"/>
        <dbReference type="Rhea" id="RHEA-COMP:17353"/>
        <dbReference type="ChEBI" id="CHEBI:15377"/>
        <dbReference type="ChEBI" id="CHEBI:15378"/>
        <dbReference type="ChEBI" id="CHEBI:83064"/>
        <dbReference type="ChEBI" id="CHEBI:173113"/>
        <dbReference type="EC" id="3.1.4.58"/>
    </reaction>
</comment>
<comment type="caution">
    <text evidence="4">The sequence shown here is derived from an EMBL/GenBank/DDBJ whole genome shotgun (WGS) entry which is preliminary data.</text>
</comment>
<feature type="active site" description="Proton donor" evidence="2">
    <location>
        <position position="44"/>
    </location>
</feature>
<protein>
    <recommendedName>
        <fullName evidence="2">RNA 2',3'-cyclic phosphodiesterase</fullName>
        <shortName evidence="2">RNA 2',3'-CPDase</shortName>
        <ecNumber evidence="2">3.1.4.58</ecNumber>
    </recommendedName>
</protein>
<keyword evidence="5" id="KW-1185">Reference proteome</keyword>
<feature type="short sequence motif" description="HXTX 2" evidence="2">
    <location>
        <begin position="130"/>
        <end position="133"/>
    </location>
</feature>
<dbReference type="InterPro" id="IPR004175">
    <property type="entry name" value="RNA_CPDase"/>
</dbReference>
<feature type="active site" description="Proton acceptor" evidence="2">
    <location>
        <position position="130"/>
    </location>
</feature>
<comment type="similarity">
    <text evidence="2">Belongs to the 2H phosphoesterase superfamily. ThpR family.</text>
</comment>
<proteinExistence type="inferred from homology"/>
<keyword evidence="1 2" id="KW-0378">Hydrolase</keyword>
<feature type="domain" description="Phosphoesterase HXTX" evidence="3">
    <location>
        <begin position="17"/>
        <end position="95"/>
    </location>
</feature>
<dbReference type="RefSeq" id="WP_204418173.1">
    <property type="nucleotide sequence ID" value="NZ_JAFBED010000007.1"/>
</dbReference>
<reference evidence="4 5" key="1">
    <citation type="submission" date="2021-01" db="EMBL/GenBank/DDBJ databases">
        <title>Genomic Encyclopedia of Type Strains, Phase IV (KMG-IV): sequencing the most valuable type-strain genomes for metagenomic binning, comparative biology and taxonomic classification.</title>
        <authorList>
            <person name="Goeker M."/>
        </authorList>
    </citation>
    <scope>NUCLEOTIDE SEQUENCE [LARGE SCALE GENOMIC DNA]</scope>
    <source>
        <strain evidence="4 5">DSM 25879</strain>
    </source>
</reference>
<dbReference type="InterPro" id="IPR014051">
    <property type="entry name" value="Phosphoesterase_HXTX"/>
</dbReference>
<evidence type="ECO:0000313" key="5">
    <source>
        <dbReference type="Proteomes" id="UP000737402"/>
    </source>
</evidence>
<dbReference type="Gene3D" id="3.90.1140.10">
    <property type="entry name" value="Cyclic phosphodiesterase"/>
    <property type="match status" value="1"/>
</dbReference>